<organism evidence="1 2">
    <name type="scientific">Streptococcus dentalis</name>
    <dbReference type="NCBI Taxonomy" id="3098075"/>
    <lineage>
        <taxon>Bacteria</taxon>
        <taxon>Bacillati</taxon>
        <taxon>Bacillota</taxon>
        <taxon>Bacilli</taxon>
        <taxon>Lactobacillales</taxon>
        <taxon>Streptococcaceae</taxon>
        <taxon>Streptococcus</taxon>
    </lineage>
</organism>
<sequence length="189" mass="22078">MKLNEPIQNSFELNGRAYEVDCSFDLVLDVFEMFDNEVMNNLEKMRTAVLMMTDEALDNPEDIVAVWEYIDEHFLKTKKERVVYDRNGNPMPIAKDEENDVRLIDFEVDAQEIYASFVQAYNINLFEAQGRLTWPEFIALLNGMPEGTAVSQLVEIRSWKPSKNDSSEYKAKMRRLQNKYRLDGKEGDE</sequence>
<evidence type="ECO:0000313" key="2">
    <source>
        <dbReference type="Proteomes" id="UP001326636"/>
    </source>
</evidence>
<dbReference type="InterPro" id="IPR009660">
    <property type="entry name" value="Phage_A500_Gp15"/>
</dbReference>
<accession>A0ABZ0SXR5</accession>
<name>A0ABZ0SXR5_9STRE</name>
<dbReference type="Pfam" id="PF06854">
    <property type="entry name" value="Phage_Gp15"/>
    <property type="match status" value="1"/>
</dbReference>
<evidence type="ECO:0000313" key="1">
    <source>
        <dbReference type="EMBL" id="WPS53047.1"/>
    </source>
</evidence>
<keyword evidence="2" id="KW-1185">Reference proteome</keyword>
<dbReference type="RefSeq" id="WP_320910503.1">
    <property type="nucleotide sequence ID" value="NZ_CP139418.1"/>
</dbReference>
<dbReference type="Proteomes" id="UP001326636">
    <property type="component" value="Chromosome"/>
</dbReference>
<protein>
    <submittedName>
        <fullName evidence="1">Gp15 family bacteriophage protein</fullName>
    </submittedName>
</protein>
<reference evidence="1 2" key="1">
    <citation type="submission" date="2023-11" db="EMBL/GenBank/DDBJ databases">
        <title>Description of Streptococcus dentalis sp. nov., Streptococcus gingivalis sp. nov., Streptococcus lingualis sp. nov. isolated from human oral cavity.</title>
        <authorList>
            <person name="Choi Y.S."/>
            <person name="Goo B.J."/>
            <person name="Bae J.W."/>
        </authorList>
    </citation>
    <scope>NUCLEOTIDE SEQUENCE [LARGE SCALE GENOMIC DNA]</scope>
    <source>
        <strain evidence="1 2">S1</strain>
    </source>
</reference>
<dbReference type="EMBL" id="CP139418">
    <property type="protein sequence ID" value="WPS53047.1"/>
    <property type="molecule type" value="Genomic_DNA"/>
</dbReference>
<gene>
    <name evidence="1" type="ORF">SM121_04835</name>
</gene>
<proteinExistence type="predicted"/>